<feature type="compositionally biased region" description="Polar residues" evidence="1">
    <location>
        <begin position="59"/>
        <end position="69"/>
    </location>
</feature>
<keyword evidence="3" id="KW-1185">Reference proteome</keyword>
<gene>
    <name evidence="2" type="ORF">CY34DRAFT_757786</name>
</gene>
<dbReference type="OrthoDB" id="10581641at2759"/>
<name>A0A0D0AL11_9AGAM</name>
<feature type="region of interest" description="Disordered" evidence="1">
    <location>
        <begin position="1"/>
        <end position="101"/>
    </location>
</feature>
<dbReference type="Proteomes" id="UP000054485">
    <property type="component" value="Unassembled WGS sequence"/>
</dbReference>
<protein>
    <submittedName>
        <fullName evidence="2">Uncharacterized protein</fullName>
    </submittedName>
</protein>
<organism evidence="2 3">
    <name type="scientific">Suillus luteus UH-Slu-Lm8-n1</name>
    <dbReference type="NCBI Taxonomy" id="930992"/>
    <lineage>
        <taxon>Eukaryota</taxon>
        <taxon>Fungi</taxon>
        <taxon>Dikarya</taxon>
        <taxon>Basidiomycota</taxon>
        <taxon>Agaricomycotina</taxon>
        <taxon>Agaricomycetes</taxon>
        <taxon>Agaricomycetidae</taxon>
        <taxon>Boletales</taxon>
        <taxon>Suillineae</taxon>
        <taxon>Suillaceae</taxon>
        <taxon>Suillus</taxon>
    </lineage>
</organism>
<sequence>MSASVRSPSPSRAPLPESFTDLEARPLPRSSSTQRMRRPLSRRITEVDEDECRERPAVITNSYFTSPNGAYSADGSSEEEETQDAVEHTPERNGKQQERRPSMSFFGSTRFIQDLAQGPNSHISKSITMVQPSTAIESNGLEPKDPLFLDGDSDVGTPKPLTRELECYTLSGSRGPSPRNPGFLLNIDPEIHRADIERFVKLGFDEQINSLAIASGFQVEVIQEVYKQVTCFKRLKKVIKAMQASAMDRAQAEIEAQELKDMLSR</sequence>
<dbReference type="AlphaFoldDB" id="A0A0D0AL11"/>
<reference evidence="2 3" key="1">
    <citation type="submission" date="2014-04" db="EMBL/GenBank/DDBJ databases">
        <authorList>
            <consortium name="DOE Joint Genome Institute"/>
            <person name="Kuo A."/>
            <person name="Ruytinx J."/>
            <person name="Rineau F."/>
            <person name="Colpaert J."/>
            <person name="Kohler A."/>
            <person name="Nagy L.G."/>
            <person name="Floudas D."/>
            <person name="Copeland A."/>
            <person name="Barry K.W."/>
            <person name="Cichocki N."/>
            <person name="Veneault-Fourrey C."/>
            <person name="LaButti K."/>
            <person name="Lindquist E.A."/>
            <person name="Lipzen A."/>
            <person name="Lundell T."/>
            <person name="Morin E."/>
            <person name="Murat C."/>
            <person name="Sun H."/>
            <person name="Tunlid A."/>
            <person name="Henrissat B."/>
            <person name="Grigoriev I.V."/>
            <person name="Hibbett D.S."/>
            <person name="Martin F."/>
            <person name="Nordberg H.P."/>
            <person name="Cantor M.N."/>
            <person name="Hua S.X."/>
        </authorList>
    </citation>
    <scope>NUCLEOTIDE SEQUENCE [LARGE SCALE GENOMIC DNA]</scope>
    <source>
        <strain evidence="2 3">UH-Slu-Lm8-n1</strain>
    </source>
</reference>
<dbReference type="InParanoid" id="A0A0D0AL11"/>
<evidence type="ECO:0000313" key="2">
    <source>
        <dbReference type="EMBL" id="KIK32573.1"/>
    </source>
</evidence>
<reference evidence="3" key="2">
    <citation type="submission" date="2015-01" db="EMBL/GenBank/DDBJ databases">
        <title>Evolutionary Origins and Diversification of the Mycorrhizal Mutualists.</title>
        <authorList>
            <consortium name="DOE Joint Genome Institute"/>
            <consortium name="Mycorrhizal Genomics Consortium"/>
            <person name="Kohler A."/>
            <person name="Kuo A."/>
            <person name="Nagy L.G."/>
            <person name="Floudas D."/>
            <person name="Copeland A."/>
            <person name="Barry K.W."/>
            <person name="Cichocki N."/>
            <person name="Veneault-Fourrey C."/>
            <person name="LaButti K."/>
            <person name="Lindquist E.A."/>
            <person name="Lipzen A."/>
            <person name="Lundell T."/>
            <person name="Morin E."/>
            <person name="Murat C."/>
            <person name="Riley R."/>
            <person name="Ohm R."/>
            <person name="Sun H."/>
            <person name="Tunlid A."/>
            <person name="Henrissat B."/>
            <person name="Grigoriev I.V."/>
            <person name="Hibbett D.S."/>
            <person name="Martin F."/>
        </authorList>
    </citation>
    <scope>NUCLEOTIDE SEQUENCE [LARGE SCALE GENOMIC DNA]</scope>
    <source>
        <strain evidence="3">UH-Slu-Lm8-n1</strain>
    </source>
</reference>
<evidence type="ECO:0000256" key="1">
    <source>
        <dbReference type="SAM" id="MobiDB-lite"/>
    </source>
</evidence>
<dbReference type="STRING" id="930992.A0A0D0AL11"/>
<accession>A0A0D0AL11</accession>
<proteinExistence type="predicted"/>
<feature type="compositionally biased region" description="Basic and acidic residues" evidence="1">
    <location>
        <begin position="85"/>
        <end position="101"/>
    </location>
</feature>
<evidence type="ECO:0000313" key="3">
    <source>
        <dbReference type="Proteomes" id="UP000054485"/>
    </source>
</evidence>
<feature type="compositionally biased region" description="Low complexity" evidence="1">
    <location>
        <begin position="1"/>
        <end position="18"/>
    </location>
</feature>
<dbReference type="HOGENOM" id="CLU_1050426_0_0_1"/>
<dbReference type="EMBL" id="KN836186">
    <property type="protein sequence ID" value="KIK32573.1"/>
    <property type="molecule type" value="Genomic_DNA"/>
</dbReference>